<keyword evidence="2" id="KW-0964">Secreted</keyword>
<gene>
    <name evidence="3" type="ORF">SASC598J21_000680</name>
</gene>
<sequence length="105" mass="10868">MGGGDAIDGGFGNDLIFGGDGNDLLTGGGGSDTIKGGNGNDYIYANSKLNASNRYRPGERWQMPALGKELIYAGPNWGVYISYENTRITSGITNAINDAADTGGD</sequence>
<dbReference type="EMBL" id="AVQL01000065">
    <property type="protein sequence ID" value="KEQ02149.1"/>
    <property type="molecule type" value="Genomic_DNA"/>
</dbReference>
<comment type="subcellular location">
    <subcellularLocation>
        <location evidence="1">Secreted</location>
    </subcellularLocation>
</comment>
<evidence type="ECO:0000313" key="4">
    <source>
        <dbReference type="Proteomes" id="UP000027644"/>
    </source>
</evidence>
<dbReference type="GO" id="GO:0005576">
    <property type="term" value="C:extracellular region"/>
    <property type="evidence" value="ECO:0007669"/>
    <property type="project" value="UniProtKB-SubCell"/>
</dbReference>
<evidence type="ECO:0000256" key="2">
    <source>
        <dbReference type="ARBA" id="ARBA00022525"/>
    </source>
</evidence>
<dbReference type="Gene3D" id="2.150.10.10">
    <property type="entry name" value="Serralysin-like metalloprotease, C-terminal"/>
    <property type="match status" value="1"/>
</dbReference>
<organism evidence="3 4">
    <name type="scientific">Snodgrassella alvi SCGC AB-598-J21</name>
    <dbReference type="NCBI Taxonomy" id="1385367"/>
    <lineage>
        <taxon>Bacteria</taxon>
        <taxon>Pseudomonadati</taxon>
        <taxon>Pseudomonadota</taxon>
        <taxon>Betaproteobacteria</taxon>
        <taxon>Neisseriales</taxon>
        <taxon>Neisseriaceae</taxon>
        <taxon>Snodgrassella</taxon>
    </lineage>
</organism>
<dbReference type="InterPro" id="IPR050557">
    <property type="entry name" value="RTX_toxin/Mannuronan_C5-epim"/>
</dbReference>
<protein>
    <submittedName>
        <fullName evidence="3">Hemolysin-type calcium-binding repeat (2 copies)</fullName>
    </submittedName>
</protein>
<dbReference type="SUPFAM" id="SSF51120">
    <property type="entry name" value="beta-Roll"/>
    <property type="match status" value="1"/>
</dbReference>
<dbReference type="PROSITE" id="PS00330">
    <property type="entry name" value="HEMOLYSIN_CALCIUM"/>
    <property type="match status" value="3"/>
</dbReference>
<evidence type="ECO:0000313" key="3">
    <source>
        <dbReference type="EMBL" id="KEQ02149.1"/>
    </source>
</evidence>
<dbReference type="PANTHER" id="PTHR38340">
    <property type="entry name" value="S-LAYER PROTEIN"/>
    <property type="match status" value="1"/>
</dbReference>
<dbReference type="Pfam" id="PF00353">
    <property type="entry name" value="HemolysinCabind"/>
    <property type="match status" value="1"/>
</dbReference>
<dbReference type="PANTHER" id="PTHR38340:SF1">
    <property type="entry name" value="S-LAYER PROTEIN"/>
    <property type="match status" value="1"/>
</dbReference>
<dbReference type="GO" id="GO:0005509">
    <property type="term" value="F:calcium ion binding"/>
    <property type="evidence" value="ECO:0007669"/>
    <property type="project" value="InterPro"/>
</dbReference>
<name>A0A074W451_9NEIS</name>
<evidence type="ECO:0000256" key="1">
    <source>
        <dbReference type="ARBA" id="ARBA00004613"/>
    </source>
</evidence>
<dbReference type="Proteomes" id="UP000027644">
    <property type="component" value="Unassembled WGS sequence"/>
</dbReference>
<dbReference type="InterPro" id="IPR001343">
    <property type="entry name" value="Hemolysn_Ca-bd"/>
</dbReference>
<dbReference type="PRINTS" id="PR00313">
    <property type="entry name" value="CABNDNGRPT"/>
</dbReference>
<proteinExistence type="predicted"/>
<dbReference type="AlphaFoldDB" id="A0A074W451"/>
<feature type="non-terminal residue" evidence="3">
    <location>
        <position position="105"/>
    </location>
</feature>
<reference evidence="3 4" key="1">
    <citation type="journal article" date="2014" name="PLoS Genet.">
        <title>Hidden diversity in honey bee gut symbionts detected by single-cell genomics.</title>
        <authorList>
            <person name="Engel P."/>
            <person name="Stepanauskas R."/>
            <person name="Moran N."/>
        </authorList>
    </citation>
    <scope>NUCLEOTIDE SEQUENCE [LARGE SCALE GENOMIC DNA]</scope>
    <source>
        <strain evidence="3 4">SCGC AB-598-J21</strain>
    </source>
</reference>
<accession>A0A074W451</accession>
<comment type="caution">
    <text evidence="3">The sequence shown here is derived from an EMBL/GenBank/DDBJ whole genome shotgun (WGS) entry which is preliminary data.</text>
</comment>
<dbReference type="InterPro" id="IPR018511">
    <property type="entry name" value="Hemolysin-typ_Ca-bd_CS"/>
</dbReference>
<dbReference type="InterPro" id="IPR011049">
    <property type="entry name" value="Serralysin-like_metalloprot_C"/>
</dbReference>